<feature type="compositionally biased region" description="Low complexity" evidence="1">
    <location>
        <begin position="24"/>
        <end position="44"/>
    </location>
</feature>
<evidence type="ECO:0000313" key="4">
    <source>
        <dbReference type="WBParaSite" id="SBAD_0000130101-mRNA-1"/>
    </source>
</evidence>
<gene>
    <name evidence="2" type="ORF">SBAD_LOCUS1251</name>
</gene>
<evidence type="ECO:0000256" key="1">
    <source>
        <dbReference type="SAM" id="MobiDB-lite"/>
    </source>
</evidence>
<evidence type="ECO:0000313" key="2">
    <source>
        <dbReference type="EMBL" id="VDO93727.1"/>
    </source>
</evidence>
<protein>
    <submittedName>
        <fullName evidence="2 4">Uncharacterized protein</fullName>
    </submittedName>
</protein>
<dbReference type="AlphaFoldDB" id="A0A183ICA7"/>
<name>A0A183ICA7_9BILA</name>
<feature type="compositionally biased region" description="Gly residues" evidence="1">
    <location>
        <begin position="45"/>
        <end position="55"/>
    </location>
</feature>
<keyword evidence="3" id="KW-1185">Reference proteome</keyword>
<feature type="region of interest" description="Disordered" evidence="1">
    <location>
        <begin position="1"/>
        <end position="71"/>
    </location>
</feature>
<reference evidence="4" key="1">
    <citation type="submission" date="2016-06" db="UniProtKB">
        <authorList>
            <consortium name="WormBaseParasite"/>
        </authorList>
    </citation>
    <scope>IDENTIFICATION</scope>
</reference>
<organism evidence="4">
    <name type="scientific">Soboliphyme baturini</name>
    <dbReference type="NCBI Taxonomy" id="241478"/>
    <lineage>
        <taxon>Eukaryota</taxon>
        <taxon>Metazoa</taxon>
        <taxon>Ecdysozoa</taxon>
        <taxon>Nematoda</taxon>
        <taxon>Enoplea</taxon>
        <taxon>Dorylaimia</taxon>
        <taxon>Dioctophymatida</taxon>
        <taxon>Dioctophymatoidea</taxon>
        <taxon>Soboliphymatidae</taxon>
        <taxon>Soboliphyme</taxon>
    </lineage>
</organism>
<dbReference type="EMBL" id="UZAM01006762">
    <property type="protein sequence ID" value="VDO93727.1"/>
    <property type="molecule type" value="Genomic_DNA"/>
</dbReference>
<dbReference type="Proteomes" id="UP000270296">
    <property type="component" value="Unassembled WGS sequence"/>
</dbReference>
<proteinExistence type="predicted"/>
<sequence length="190" mass="20481">MEAEVDDSHFVSVVHARKKGDGSGQRSMSSEGSSYSADSSVPGSSGDGCGAGGGAENEEQRSDDDSALSPRHRQSQLFLSMTTTTTPTMPCGPPGYHAVADKVIISSRSVCLCLCPARPGPVRFGPVRSGRNETGLSSASYFTLNVSRWSSRPASHLVHSFPHRYRSNRVRNKREPRVGLCTLRIRHVGY</sequence>
<reference evidence="2 3" key="2">
    <citation type="submission" date="2018-11" db="EMBL/GenBank/DDBJ databases">
        <authorList>
            <consortium name="Pathogen Informatics"/>
        </authorList>
    </citation>
    <scope>NUCLEOTIDE SEQUENCE [LARGE SCALE GENOMIC DNA]</scope>
</reference>
<accession>A0A183ICA7</accession>
<dbReference type="WBParaSite" id="SBAD_0000130101-mRNA-1">
    <property type="protein sequence ID" value="SBAD_0000130101-mRNA-1"/>
    <property type="gene ID" value="SBAD_0000130101"/>
</dbReference>
<evidence type="ECO:0000313" key="3">
    <source>
        <dbReference type="Proteomes" id="UP000270296"/>
    </source>
</evidence>